<accession>A0A3S2LKM2</accession>
<evidence type="ECO:0000256" key="4">
    <source>
        <dbReference type="ARBA" id="ARBA00022525"/>
    </source>
</evidence>
<dbReference type="InterPro" id="IPR013531">
    <property type="entry name" value="Mcrtin_ACTH_cent"/>
</dbReference>
<gene>
    <name evidence="9" type="ORF">OJAV_G00230160</name>
</gene>
<dbReference type="InterPro" id="IPR050878">
    <property type="entry name" value="POMC-derived_peptides"/>
</dbReference>
<comment type="subcellular location">
    <subcellularLocation>
        <location evidence="2">Secreted</location>
    </subcellularLocation>
</comment>
<dbReference type="Pfam" id="PF00976">
    <property type="entry name" value="ACTH_domain"/>
    <property type="match status" value="2"/>
</dbReference>
<keyword evidence="6" id="KW-0372">Hormone</keyword>
<dbReference type="GO" id="GO:0005576">
    <property type="term" value="C:extracellular region"/>
    <property type="evidence" value="ECO:0007669"/>
    <property type="project" value="UniProtKB-SubCell"/>
</dbReference>
<feature type="domain" description="Pro-opiomelanocortin/corticotropin ACTH central region" evidence="8">
    <location>
        <begin position="133"/>
        <end position="173"/>
    </location>
</feature>
<evidence type="ECO:0000256" key="7">
    <source>
        <dbReference type="SAM" id="Phobius"/>
    </source>
</evidence>
<dbReference type="GO" id="GO:0007218">
    <property type="term" value="P:neuropeptide signaling pathway"/>
    <property type="evidence" value="ECO:0007669"/>
    <property type="project" value="TreeGrafter"/>
</dbReference>
<protein>
    <recommendedName>
        <fullName evidence="8">Pro-opiomelanocortin/corticotropin ACTH central region domain-containing protein</fullName>
    </recommendedName>
</protein>
<evidence type="ECO:0000259" key="8">
    <source>
        <dbReference type="SMART" id="SM01363"/>
    </source>
</evidence>
<name>A0A3S2LKM2_ORYJA</name>
<keyword evidence="5" id="KW-0165">Cleavage on pair of basic residues</keyword>
<dbReference type="AlphaFoldDB" id="A0A3S2LKM2"/>
<dbReference type="PANTHER" id="PTHR11416">
    <property type="entry name" value="PRO-OPIOMELANOCORTIN"/>
    <property type="match status" value="1"/>
</dbReference>
<organism evidence="9 10">
    <name type="scientific">Oryzias javanicus</name>
    <name type="common">Javanese ricefish</name>
    <name type="synonym">Aplocheilus javanicus</name>
    <dbReference type="NCBI Taxonomy" id="123683"/>
    <lineage>
        <taxon>Eukaryota</taxon>
        <taxon>Metazoa</taxon>
        <taxon>Chordata</taxon>
        <taxon>Craniata</taxon>
        <taxon>Vertebrata</taxon>
        <taxon>Euteleostomi</taxon>
        <taxon>Actinopterygii</taxon>
        <taxon>Neopterygii</taxon>
        <taxon>Teleostei</taxon>
        <taxon>Neoteleostei</taxon>
        <taxon>Acanthomorphata</taxon>
        <taxon>Ovalentaria</taxon>
        <taxon>Atherinomorphae</taxon>
        <taxon>Beloniformes</taxon>
        <taxon>Adrianichthyidae</taxon>
        <taxon>Oryziinae</taxon>
        <taxon>Oryzias</taxon>
    </lineage>
</organism>
<keyword evidence="7" id="KW-0812">Transmembrane</keyword>
<evidence type="ECO:0000313" key="10">
    <source>
        <dbReference type="Proteomes" id="UP000283210"/>
    </source>
</evidence>
<comment type="function">
    <text evidence="1">Stimulates the adrenal glands to release cortisol.</text>
</comment>
<dbReference type="PANTHER" id="PTHR11416:SF7">
    <property type="entry name" value="PRO-OPIOMELANOCORTIN"/>
    <property type="match status" value="1"/>
</dbReference>
<keyword evidence="7" id="KW-0472">Membrane</keyword>
<keyword evidence="4" id="KW-0964">Secreted</keyword>
<comment type="similarity">
    <text evidence="3">Belongs to the POMC family.</text>
</comment>
<evidence type="ECO:0000313" key="9">
    <source>
        <dbReference type="EMBL" id="RVE55844.1"/>
    </source>
</evidence>
<dbReference type="GO" id="GO:0005184">
    <property type="term" value="F:neuropeptide hormone activity"/>
    <property type="evidence" value="ECO:0007669"/>
    <property type="project" value="TreeGrafter"/>
</dbReference>
<dbReference type="OrthoDB" id="8962839at2759"/>
<evidence type="ECO:0000256" key="2">
    <source>
        <dbReference type="ARBA" id="ARBA00004613"/>
    </source>
</evidence>
<reference evidence="9 10" key="1">
    <citation type="submission" date="2018-11" db="EMBL/GenBank/DDBJ databases">
        <authorList>
            <person name="Lopez-Roques C."/>
            <person name="Donnadieu C."/>
            <person name="Bouchez O."/>
            <person name="Klopp C."/>
            <person name="Cabau C."/>
            <person name="Zahm M."/>
        </authorList>
    </citation>
    <scope>NUCLEOTIDE SEQUENCE [LARGE SCALE GENOMIC DNA]</scope>
    <source>
        <strain evidence="9">RS831</strain>
        <tissue evidence="9">Whole body</tissue>
    </source>
</reference>
<reference evidence="9 10" key="2">
    <citation type="submission" date="2019-01" db="EMBL/GenBank/DDBJ databases">
        <title>A chromosome length genome reference of the Java medaka (oryzias javanicus).</title>
        <authorList>
            <person name="Herpin A."/>
            <person name="Takehana Y."/>
            <person name="Naruse K."/>
            <person name="Ansai S."/>
            <person name="Kawaguchi M."/>
        </authorList>
    </citation>
    <scope>NUCLEOTIDE SEQUENCE [LARGE SCALE GENOMIC DNA]</scope>
    <source>
        <strain evidence="9">RS831</strain>
        <tissue evidence="9">Whole body</tissue>
    </source>
</reference>
<evidence type="ECO:0000256" key="6">
    <source>
        <dbReference type="ARBA" id="ARBA00022702"/>
    </source>
</evidence>
<dbReference type="InterPro" id="IPR001941">
    <property type="entry name" value="PMOC"/>
</dbReference>
<dbReference type="PRINTS" id="PR00383">
    <property type="entry name" value="MELANOCORTIN"/>
</dbReference>
<dbReference type="SMART" id="SM01363">
    <property type="entry name" value="ACTH_domain"/>
    <property type="match status" value="2"/>
</dbReference>
<sequence>MTSTWRQQQSFSCRAFDHREETKEEEEQQRLKVCEEKQQKKGNNNKKLKMLSLCWLVLMGCMCATASTNDPSRKNRILDCVHLCMSDISESPDLSGLAPPLKNDDDAELLLSIFLATLVSQDKASDSDLNRRSYAMEHFRWGKPTGRKRRPVKVFASSLEEGGSSERSFPFRFRRHLNSDKSEAKGTLHEGGHQNLGLLVSRFPTRTDALQDRKEGTYRMSHFRWGSPRTSKRNGSIRKLWEETSEEKPATLLKNVIFMKDVPREMD</sequence>
<evidence type="ECO:0000256" key="1">
    <source>
        <dbReference type="ARBA" id="ARBA00002965"/>
    </source>
</evidence>
<evidence type="ECO:0000256" key="3">
    <source>
        <dbReference type="ARBA" id="ARBA00005832"/>
    </source>
</evidence>
<feature type="transmembrane region" description="Helical" evidence="7">
    <location>
        <begin position="48"/>
        <end position="67"/>
    </location>
</feature>
<keyword evidence="7" id="KW-1133">Transmembrane helix</keyword>
<evidence type="ECO:0000256" key="5">
    <source>
        <dbReference type="ARBA" id="ARBA00022685"/>
    </source>
</evidence>
<keyword evidence="10" id="KW-1185">Reference proteome</keyword>
<dbReference type="Proteomes" id="UP000283210">
    <property type="component" value="Chromosome 24"/>
</dbReference>
<feature type="domain" description="Pro-opiomelanocortin/corticotropin ACTH central region" evidence="8">
    <location>
        <begin position="217"/>
        <end position="252"/>
    </location>
</feature>
<proteinExistence type="inferred from homology"/>
<dbReference type="EMBL" id="CM012460">
    <property type="protein sequence ID" value="RVE55844.1"/>
    <property type="molecule type" value="Genomic_DNA"/>
</dbReference>